<sequence>MSVDSDHLSALLDYNRCLQERIMRRILLTEYETDSLLALRCALVPLQTPTLKRKRHTEPVAAQGTCLSLGVSRARHRWSTTLCQALNAEALKANCDASLCPHAKERWYAIAESLRRAGHPAFTPYELLTKYKEMHSDSRPFSPGEVRFVCQYVQENGHDWQGLCHALRQRFGHARSPFQVAQKYRQRLRSAFVENRLTSSQLLTLLAHRTASPERRDFAALSVEAQRFTPHKTLQVSPLYLKRELEPLDFSARVPKCHQLYWKLVNLLCNFSLSHPNRLDALHHKMPFCYQQLSLANLASSLQCETVDLQGRVVDALLRHSRAPESINYEECSKKLFGTACGARLIYQISEALHEKER</sequence>
<protein>
    <submittedName>
        <fullName evidence="1">Uncharacterized protein</fullName>
    </submittedName>
</protein>
<evidence type="ECO:0000313" key="2">
    <source>
        <dbReference type="Proteomes" id="UP000419144"/>
    </source>
</evidence>
<dbReference type="EMBL" id="BLBS01000054">
    <property type="protein sequence ID" value="GET92514.1"/>
    <property type="molecule type" value="Genomic_DNA"/>
</dbReference>
<gene>
    <name evidence="1" type="ORF">LtaPh_3443400</name>
</gene>
<accession>A0A640KU08</accession>
<dbReference type="AlphaFoldDB" id="A0A640KU08"/>
<organism evidence="1 2">
    <name type="scientific">Leishmania tarentolae</name>
    <name type="common">Sauroleishmania tarentolae</name>
    <dbReference type="NCBI Taxonomy" id="5689"/>
    <lineage>
        <taxon>Eukaryota</taxon>
        <taxon>Discoba</taxon>
        <taxon>Euglenozoa</taxon>
        <taxon>Kinetoplastea</taxon>
        <taxon>Metakinetoplastina</taxon>
        <taxon>Trypanosomatida</taxon>
        <taxon>Trypanosomatidae</taxon>
        <taxon>Leishmaniinae</taxon>
        <taxon>Leishmania</taxon>
        <taxon>lizard Leishmania</taxon>
    </lineage>
</organism>
<evidence type="ECO:0000313" key="1">
    <source>
        <dbReference type="EMBL" id="GET92514.1"/>
    </source>
</evidence>
<comment type="caution">
    <text evidence="1">The sequence shown here is derived from an EMBL/GenBank/DDBJ whole genome shotgun (WGS) entry which is preliminary data.</text>
</comment>
<reference evidence="1" key="1">
    <citation type="submission" date="2019-11" db="EMBL/GenBank/DDBJ databases">
        <title>Leishmania tarentolae CDS.</title>
        <authorList>
            <person name="Goto Y."/>
            <person name="Yamagishi J."/>
        </authorList>
    </citation>
    <scope>NUCLEOTIDE SEQUENCE [LARGE SCALE GENOMIC DNA]</scope>
    <source>
        <strain evidence="1">Parrot Tar II</strain>
    </source>
</reference>
<name>A0A640KU08_LEITA</name>
<dbReference type="Proteomes" id="UP000419144">
    <property type="component" value="Unassembled WGS sequence"/>
</dbReference>
<dbReference type="OrthoDB" id="271970at2759"/>
<proteinExistence type="predicted"/>
<keyword evidence="2" id="KW-1185">Reference proteome</keyword>
<dbReference type="VEuPathDB" id="TriTrypDB:LtaPh_3443400"/>